<name>A0AAV1ZVD6_9ARAC</name>
<keyword evidence="4 5" id="KW-0472">Membrane</keyword>
<dbReference type="AlphaFoldDB" id="A0AAV1ZVD6"/>
<feature type="transmembrane region" description="Helical" evidence="5">
    <location>
        <begin position="117"/>
        <end position="136"/>
    </location>
</feature>
<feature type="transmembrane region" description="Helical" evidence="5">
    <location>
        <begin position="89"/>
        <end position="111"/>
    </location>
</feature>
<comment type="caution">
    <text evidence="6">The sequence shown here is derived from an EMBL/GenBank/DDBJ whole genome shotgun (WGS) entry which is preliminary data.</text>
</comment>
<evidence type="ECO:0000256" key="3">
    <source>
        <dbReference type="ARBA" id="ARBA00022989"/>
    </source>
</evidence>
<evidence type="ECO:0000313" key="7">
    <source>
        <dbReference type="Proteomes" id="UP001497382"/>
    </source>
</evidence>
<feature type="transmembrane region" description="Helical" evidence="5">
    <location>
        <begin position="202"/>
        <end position="220"/>
    </location>
</feature>
<gene>
    <name evidence="6" type="ORF">LARSCL_LOCUS7447</name>
</gene>
<organism evidence="6 7">
    <name type="scientific">Larinioides sclopetarius</name>
    <dbReference type="NCBI Taxonomy" id="280406"/>
    <lineage>
        <taxon>Eukaryota</taxon>
        <taxon>Metazoa</taxon>
        <taxon>Ecdysozoa</taxon>
        <taxon>Arthropoda</taxon>
        <taxon>Chelicerata</taxon>
        <taxon>Arachnida</taxon>
        <taxon>Araneae</taxon>
        <taxon>Araneomorphae</taxon>
        <taxon>Entelegynae</taxon>
        <taxon>Araneoidea</taxon>
        <taxon>Araneidae</taxon>
        <taxon>Larinioides</taxon>
    </lineage>
</organism>
<reference evidence="6 7" key="1">
    <citation type="submission" date="2024-04" db="EMBL/GenBank/DDBJ databases">
        <authorList>
            <person name="Rising A."/>
            <person name="Reimegard J."/>
            <person name="Sonavane S."/>
            <person name="Akerstrom W."/>
            <person name="Nylinder S."/>
            <person name="Hedman E."/>
            <person name="Kallberg Y."/>
        </authorList>
    </citation>
    <scope>NUCLEOTIDE SEQUENCE [LARGE SCALE GENOMIC DNA]</scope>
</reference>
<feature type="transmembrane region" description="Helical" evidence="5">
    <location>
        <begin position="31"/>
        <end position="52"/>
    </location>
</feature>
<feature type="transmembrane region" description="Helical" evidence="5">
    <location>
        <begin position="148"/>
        <end position="167"/>
    </location>
</feature>
<proteinExistence type="predicted"/>
<evidence type="ECO:0000256" key="4">
    <source>
        <dbReference type="ARBA" id="ARBA00023136"/>
    </source>
</evidence>
<dbReference type="Proteomes" id="UP001497382">
    <property type="component" value="Unassembled WGS sequence"/>
</dbReference>
<keyword evidence="7" id="KW-1185">Reference proteome</keyword>
<protein>
    <submittedName>
        <fullName evidence="6">Uncharacterized protein</fullName>
    </submittedName>
</protein>
<feature type="transmembrane region" description="Helical" evidence="5">
    <location>
        <begin position="64"/>
        <end position="82"/>
    </location>
</feature>
<dbReference type="InterPro" id="IPR006214">
    <property type="entry name" value="Bax_inhibitor_1-related"/>
</dbReference>
<dbReference type="GO" id="GO:0016020">
    <property type="term" value="C:membrane"/>
    <property type="evidence" value="ECO:0007669"/>
    <property type="project" value="UniProtKB-SubCell"/>
</dbReference>
<dbReference type="EMBL" id="CAXIEN010000076">
    <property type="protein sequence ID" value="CAL1274405.1"/>
    <property type="molecule type" value="Genomic_DNA"/>
</dbReference>
<evidence type="ECO:0000256" key="2">
    <source>
        <dbReference type="ARBA" id="ARBA00022692"/>
    </source>
</evidence>
<comment type="subcellular location">
    <subcellularLocation>
        <location evidence="1">Membrane</location>
        <topology evidence="1">Multi-pass membrane protein</topology>
    </subcellularLocation>
</comment>
<accession>A0AAV1ZVD6</accession>
<evidence type="ECO:0000256" key="1">
    <source>
        <dbReference type="ARBA" id="ARBA00004141"/>
    </source>
</evidence>
<keyword evidence="2 5" id="KW-0812">Transmembrane</keyword>
<sequence>MASLKDSDPFFVEENGRDFALYIKKGFSRKLYGTIATHLIFASAITAILMFTPLARFYVNENEWLLHLQIALFLLTYIAMLFKRNEYSINAILLILHMLFQISATAIFVTYYDLLGILQGLFLTASALSLLFLYSLIFRRSCDLRMALLFSFVVNLFAATLFQMIFGCTSEELIISVVFSTCLCKYYLYSIYLIIHSISDNKYFVGIIYIYVWPVIALISKEKFFSLK</sequence>
<evidence type="ECO:0000256" key="5">
    <source>
        <dbReference type="SAM" id="Phobius"/>
    </source>
</evidence>
<feature type="transmembrane region" description="Helical" evidence="5">
    <location>
        <begin position="173"/>
        <end position="195"/>
    </location>
</feature>
<keyword evidence="3 5" id="KW-1133">Transmembrane helix</keyword>
<evidence type="ECO:0000313" key="6">
    <source>
        <dbReference type="EMBL" id="CAL1274405.1"/>
    </source>
</evidence>
<dbReference type="Pfam" id="PF01027">
    <property type="entry name" value="Bax1-I"/>
    <property type="match status" value="1"/>
</dbReference>